<feature type="transmembrane region" description="Helical" evidence="8">
    <location>
        <begin position="149"/>
        <end position="167"/>
    </location>
</feature>
<evidence type="ECO:0000256" key="8">
    <source>
        <dbReference type="RuleBase" id="RU365088"/>
    </source>
</evidence>
<dbReference type="GO" id="GO:0005886">
    <property type="term" value="C:plasma membrane"/>
    <property type="evidence" value="ECO:0007669"/>
    <property type="project" value="UniProtKB-SubCell"/>
</dbReference>
<comment type="caution">
    <text evidence="10">The sequence shown here is derived from an EMBL/GenBank/DDBJ whole genome shotgun (WGS) entry which is preliminary data.</text>
</comment>
<feature type="transmembrane region" description="Helical" evidence="8">
    <location>
        <begin position="179"/>
        <end position="200"/>
    </location>
</feature>
<dbReference type="SUPFAM" id="SSF103473">
    <property type="entry name" value="MFS general substrate transporter"/>
    <property type="match status" value="1"/>
</dbReference>
<comment type="similarity">
    <text evidence="2 8">Belongs to the major facilitator superfamily. Bcr/CmlA family.</text>
</comment>
<feature type="transmembrane region" description="Helical" evidence="8">
    <location>
        <begin position="264"/>
        <end position="282"/>
    </location>
</feature>
<keyword evidence="3 8" id="KW-0813">Transport</keyword>
<proteinExistence type="inferred from homology"/>
<dbReference type="eggNOG" id="COG2814">
    <property type="taxonomic scope" value="Bacteria"/>
</dbReference>
<dbReference type="PROSITE" id="PS50850">
    <property type="entry name" value="MFS"/>
    <property type="match status" value="1"/>
</dbReference>
<evidence type="ECO:0000259" key="9">
    <source>
        <dbReference type="PROSITE" id="PS50850"/>
    </source>
</evidence>
<evidence type="ECO:0000256" key="4">
    <source>
        <dbReference type="ARBA" id="ARBA00022475"/>
    </source>
</evidence>
<organism evidence="10 11">
    <name type="scientific">Sagittula stellata (strain ATCC 700073 / DSM 11524 / E-37)</name>
    <dbReference type="NCBI Taxonomy" id="388399"/>
    <lineage>
        <taxon>Bacteria</taxon>
        <taxon>Pseudomonadati</taxon>
        <taxon>Pseudomonadota</taxon>
        <taxon>Alphaproteobacteria</taxon>
        <taxon>Rhodobacterales</taxon>
        <taxon>Roseobacteraceae</taxon>
        <taxon>Sagittula</taxon>
    </lineage>
</organism>
<reference evidence="10 11" key="1">
    <citation type="submission" date="2006-06" db="EMBL/GenBank/DDBJ databases">
        <authorList>
            <person name="Moran M.A."/>
            <person name="Ferriera S."/>
            <person name="Johnson J."/>
            <person name="Kravitz S."/>
            <person name="Beeson K."/>
            <person name="Sutton G."/>
            <person name="Rogers Y.-H."/>
            <person name="Friedman R."/>
            <person name="Frazier M."/>
            <person name="Venter J.C."/>
        </authorList>
    </citation>
    <scope>NUCLEOTIDE SEQUENCE [LARGE SCALE GENOMIC DNA]</scope>
    <source>
        <strain evidence="10 11">E-37</strain>
    </source>
</reference>
<dbReference type="GO" id="GO:1990961">
    <property type="term" value="P:xenobiotic detoxification by transmembrane export across the plasma membrane"/>
    <property type="evidence" value="ECO:0007669"/>
    <property type="project" value="InterPro"/>
</dbReference>
<keyword evidence="5 8" id="KW-0812">Transmembrane</keyword>
<feature type="transmembrane region" description="Helical" evidence="8">
    <location>
        <begin position="294"/>
        <end position="315"/>
    </location>
</feature>
<evidence type="ECO:0000256" key="1">
    <source>
        <dbReference type="ARBA" id="ARBA00004651"/>
    </source>
</evidence>
<evidence type="ECO:0000256" key="6">
    <source>
        <dbReference type="ARBA" id="ARBA00022989"/>
    </source>
</evidence>
<evidence type="ECO:0000256" key="5">
    <source>
        <dbReference type="ARBA" id="ARBA00022692"/>
    </source>
</evidence>
<dbReference type="InterPro" id="IPR011701">
    <property type="entry name" value="MFS"/>
</dbReference>
<dbReference type="Proteomes" id="UP000005713">
    <property type="component" value="Unassembled WGS sequence"/>
</dbReference>
<dbReference type="InterPro" id="IPR036259">
    <property type="entry name" value="MFS_trans_sf"/>
</dbReference>
<dbReference type="PANTHER" id="PTHR43124">
    <property type="entry name" value="PURINE EFFLUX PUMP PBUE"/>
    <property type="match status" value="1"/>
</dbReference>
<dbReference type="PANTHER" id="PTHR43124:SF3">
    <property type="entry name" value="CHLORAMPHENICOL EFFLUX PUMP RV0191"/>
    <property type="match status" value="1"/>
</dbReference>
<dbReference type="EMBL" id="AAYA01000010">
    <property type="protein sequence ID" value="EBA07217.1"/>
    <property type="molecule type" value="Genomic_DNA"/>
</dbReference>
<evidence type="ECO:0000256" key="2">
    <source>
        <dbReference type="ARBA" id="ARBA00006236"/>
    </source>
</evidence>
<feature type="transmembrane region" description="Helical" evidence="8">
    <location>
        <begin position="321"/>
        <end position="344"/>
    </location>
</feature>
<protein>
    <recommendedName>
        <fullName evidence="8">Bcr/CflA family efflux transporter</fullName>
    </recommendedName>
</protein>
<evidence type="ECO:0000313" key="11">
    <source>
        <dbReference type="Proteomes" id="UP000005713"/>
    </source>
</evidence>
<comment type="subcellular location">
    <subcellularLocation>
        <location evidence="8">Cell inner membrane</location>
        <topology evidence="8">Multi-pass membrane protein</topology>
    </subcellularLocation>
    <subcellularLocation>
        <location evidence="1">Cell membrane</location>
        <topology evidence="1">Multi-pass membrane protein</topology>
    </subcellularLocation>
</comment>
<dbReference type="CDD" id="cd17320">
    <property type="entry name" value="MFS_MdfA_MDR_like"/>
    <property type="match status" value="1"/>
</dbReference>
<evidence type="ECO:0000313" key="10">
    <source>
        <dbReference type="EMBL" id="EBA07217.1"/>
    </source>
</evidence>
<name>A3K667_SAGS3</name>
<feature type="transmembrane region" description="Helical" evidence="8">
    <location>
        <begin position="356"/>
        <end position="380"/>
    </location>
</feature>
<gene>
    <name evidence="10" type="ORF">SSE37_06259</name>
</gene>
<dbReference type="InterPro" id="IPR050189">
    <property type="entry name" value="MFS_Efflux_Transporters"/>
</dbReference>
<feature type="domain" description="Major facilitator superfamily (MFS) profile" evidence="9">
    <location>
        <begin position="24"/>
        <end position="409"/>
    </location>
</feature>
<keyword evidence="8" id="KW-0997">Cell inner membrane</keyword>
<dbReference type="PROSITE" id="PS00216">
    <property type="entry name" value="SUGAR_TRANSPORT_1"/>
    <property type="match status" value="1"/>
</dbReference>
<keyword evidence="6 8" id="KW-1133">Transmembrane helix</keyword>
<dbReference type="Pfam" id="PF07690">
    <property type="entry name" value="MFS_1"/>
    <property type="match status" value="1"/>
</dbReference>
<feature type="transmembrane region" description="Helical" evidence="8">
    <location>
        <begin position="114"/>
        <end position="137"/>
    </location>
</feature>
<keyword evidence="7 8" id="KW-0472">Membrane</keyword>
<feature type="transmembrane region" description="Helical" evidence="8">
    <location>
        <begin position="21"/>
        <end position="39"/>
    </location>
</feature>
<dbReference type="Gene3D" id="1.20.1720.10">
    <property type="entry name" value="Multidrug resistance protein D"/>
    <property type="match status" value="1"/>
</dbReference>
<dbReference type="AlphaFoldDB" id="A3K667"/>
<dbReference type="OrthoDB" id="9800416at2"/>
<dbReference type="InterPro" id="IPR020846">
    <property type="entry name" value="MFS_dom"/>
</dbReference>
<dbReference type="NCBIfam" id="TIGR00710">
    <property type="entry name" value="efflux_Bcr_CflA"/>
    <property type="match status" value="1"/>
</dbReference>
<evidence type="ECO:0000256" key="3">
    <source>
        <dbReference type="ARBA" id="ARBA00022448"/>
    </source>
</evidence>
<feature type="transmembrane region" description="Helical" evidence="8">
    <location>
        <begin position="386"/>
        <end position="404"/>
    </location>
</feature>
<dbReference type="RefSeq" id="WP_005860783.1">
    <property type="nucleotide sequence ID" value="NZ_AAYA01000010.1"/>
</dbReference>
<accession>A3K667</accession>
<keyword evidence="11" id="KW-1185">Reference proteome</keyword>
<dbReference type="InterPro" id="IPR005829">
    <property type="entry name" value="Sugar_transporter_CS"/>
</dbReference>
<dbReference type="InterPro" id="IPR004812">
    <property type="entry name" value="Efflux_drug-R_Bcr/CmlA"/>
</dbReference>
<feature type="transmembrane region" description="Helical" evidence="8">
    <location>
        <begin position="91"/>
        <end position="108"/>
    </location>
</feature>
<evidence type="ECO:0000256" key="7">
    <source>
        <dbReference type="ARBA" id="ARBA00023136"/>
    </source>
</evidence>
<sequence>MTSRTDTTEVPSTPDYVLPGRFEFITMMAMLTAMVAFSIDGMMPALPDIASDLSPDAPNAAQLVLTSFVLGLGVGTLFTGPLSDRFGRKPVIVAGVAVYVLGALTSVLSDSLWWLLLTRLIQGLGAAGPRVVVMAVTRDLYEGRGMAQIMSFVMMVFALVPAMAPLLGQQIIRISEWHMIFLAFAVFGVVAATWVTIRLPETLPKARRRKFHPRQIRAALTEMMALPDVRLPIVVMTLAFACLFSVISSIQPIYEDWLGRAETFPMWFCLTAILAASSSYVNARLVMRLGMRRLITSILVVQIFVSTGMLVVILLNPGGLTLFVAFLVWQQVQFFQAGLTFGNLNAIAMAPMGHIAGTAASVISALATVASVVLAIPIGLLFNGTPLPLVAGVLIYASLALFVMRRLRHIEDA</sequence>
<keyword evidence="4" id="KW-1003">Cell membrane</keyword>
<feature type="transmembrane region" description="Helical" evidence="8">
    <location>
        <begin position="59"/>
        <end position="79"/>
    </location>
</feature>
<dbReference type="GO" id="GO:0042910">
    <property type="term" value="F:xenobiotic transmembrane transporter activity"/>
    <property type="evidence" value="ECO:0007669"/>
    <property type="project" value="InterPro"/>
</dbReference>
<feature type="transmembrane region" description="Helical" evidence="8">
    <location>
        <begin position="231"/>
        <end position="252"/>
    </location>
</feature>